<evidence type="ECO:0000259" key="5">
    <source>
        <dbReference type="Pfam" id="PF00205"/>
    </source>
</evidence>
<comment type="cofactor">
    <cofactor evidence="1">
        <name>thiamine diphosphate</name>
        <dbReference type="ChEBI" id="CHEBI:58937"/>
    </cofactor>
</comment>
<dbReference type="EMBL" id="QEKW01000004">
    <property type="protein sequence ID" value="PVZ11016.1"/>
    <property type="molecule type" value="Genomic_DNA"/>
</dbReference>
<name>A0A2U1FFW2_9PSEU</name>
<evidence type="ECO:0000256" key="1">
    <source>
        <dbReference type="ARBA" id="ARBA00001964"/>
    </source>
</evidence>
<feature type="domain" description="Thiamine pyrophosphate enzyme N-terminal TPP-binding" evidence="7">
    <location>
        <begin position="5"/>
        <end position="105"/>
    </location>
</feature>
<dbReference type="GO" id="GO:0050660">
    <property type="term" value="F:flavin adenine dinucleotide binding"/>
    <property type="evidence" value="ECO:0007669"/>
    <property type="project" value="TreeGrafter"/>
</dbReference>
<feature type="domain" description="Thiamine pyrophosphate enzyme TPP-binding" evidence="6">
    <location>
        <begin position="381"/>
        <end position="510"/>
    </location>
</feature>
<dbReference type="RefSeq" id="WP_116708025.1">
    <property type="nucleotide sequence ID" value="NZ_QEKW01000004.1"/>
</dbReference>
<comment type="caution">
    <text evidence="8">The sequence shown here is derived from an EMBL/GenBank/DDBJ whole genome shotgun (WGS) entry which is preliminary data.</text>
</comment>
<dbReference type="Pfam" id="PF02775">
    <property type="entry name" value="TPP_enzyme_C"/>
    <property type="match status" value="1"/>
</dbReference>
<organism evidence="8 9">
    <name type="scientific">Actinomycetospora cinnamomea</name>
    <dbReference type="NCBI Taxonomy" id="663609"/>
    <lineage>
        <taxon>Bacteria</taxon>
        <taxon>Bacillati</taxon>
        <taxon>Actinomycetota</taxon>
        <taxon>Actinomycetes</taxon>
        <taxon>Pseudonocardiales</taxon>
        <taxon>Pseudonocardiaceae</taxon>
        <taxon>Actinomycetospora</taxon>
    </lineage>
</organism>
<dbReference type="CDD" id="cd07035">
    <property type="entry name" value="TPP_PYR_POX_like"/>
    <property type="match status" value="1"/>
</dbReference>
<dbReference type="AlphaFoldDB" id="A0A2U1FFW2"/>
<dbReference type="Pfam" id="PF00205">
    <property type="entry name" value="TPP_enzyme_M"/>
    <property type="match status" value="1"/>
</dbReference>
<dbReference type="InterPro" id="IPR029061">
    <property type="entry name" value="THDP-binding"/>
</dbReference>
<dbReference type="Proteomes" id="UP000245639">
    <property type="component" value="Unassembled WGS sequence"/>
</dbReference>
<dbReference type="Gene3D" id="3.40.50.970">
    <property type="match status" value="2"/>
</dbReference>
<dbReference type="GO" id="GO:0009097">
    <property type="term" value="P:isoleucine biosynthetic process"/>
    <property type="evidence" value="ECO:0007669"/>
    <property type="project" value="TreeGrafter"/>
</dbReference>
<evidence type="ECO:0000259" key="6">
    <source>
        <dbReference type="Pfam" id="PF02775"/>
    </source>
</evidence>
<dbReference type="GO" id="GO:0000287">
    <property type="term" value="F:magnesium ion binding"/>
    <property type="evidence" value="ECO:0007669"/>
    <property type="project" value="InterPro"/>
</dbReference>
<dbReference type="SUPFAM" id="SSF52518">
    <property type="entry name" value="Thiamin diphosphate-binding fold (THDP-binding)"/>
    <property type="match status" value="2"/>
</dbReference>
<keyword evidence="9" id="KW-1185">Reference proteome</keyword>
<accession>A0A2U1FFW2</accession>
<evidence type="ECO:0000313" key="9">
    <source>
        <dbReference type="Proteomes" id="UP000245639"/>
    </source>
</evidence>
<evidence type="ECO:0000259" key="7">
    <source>
        <dbReference type="Pfam" id="PF02776"/>
    </source>
</evidence>
<dbReference type="SUPFAM" id="SSF52467">
    <property type="entry name" value="DHS-like NAD/FAD-binding domain"/>
    <property type="match status" value="1"/>
</dbReference>
<dbReference type="PANTHER" id="PTHR18968:SF166">
    <property type="entry name" value="2-HYDROXYACYL-COA LYASE 2"/>
    <property type="match status" value="1"/>
</dbReference>
<dbReference type="InterPro" id="IPR012000">
    <property type="entry name" value="Thiamin_PyroP_enz_cen_dom"/>
</dbReference>
<dbReference type="GO" id="GO:0009099">
    <property type="term" value="P:L-valine biosynthetic process"/>
    <property type="evidence" value="ECO:0007669"/>
    <property type="project" value="TreeGrafter"/>
</dbReference>
<dbReference type="Pfam" id="PF02776">
    <property type="entry name" value="TPP_enzyme_N"/>
    <property type="match status" value="1"/>
</dbReference>
<dbReference type="OrthoDB" id="3203527at2"/>
<dbReference type="InterPro" id="IPR011766">
    <property type="entry name" value="TPP_enzyme_TPP-bd"/>
</dbReference>
<keyword evidence="3 4" id="KW-0786">Thiamine pyrophosphate</keyword>
<proteinExistence type="inferred from homology"/>
<dbReference type="InterPro" id="IPR045229">
    <property type="entry name" value="TPP_enz"/>
</dbReference>
<dbReference type="PANTHER" id="PTHR18968">
    <property type="entry name" value="THIAMINE PYROPHOSPHATE ENZYMES"/>
    <property type="match status" value="1"/>
</dbReference>
<evidence type="ECO:0000256" key="3">
    <source>
        <dbReference type="ARBA" id="ARBA00023052"/>
    </source>
</evidence>
<comment type="similarity">
    <text evidence="2 4">Belongs to the TPP enzyme family.</text>
</comment>
<dbReference type="GO" id="GO:0005948">
    <property type="term" value="C:acetolactate synthase complex"/>
    <property type="evidence" value="ECO:0007669"/>
    <property type="project" value="TreeGrafter"/>
</dbReference>
<reference evidence="8 9" key="1">
    <citation type="submission" date="2018-04" db="EMBL/GenBank/DDBJ databases">
        <title>Genomic Encyclopedia of Type Strains, Phase IV (KMG-IV): sequencing the most valuable type-strain genomes for metagenomic binning, comparative biology and taxonomic classification.</title>
        <authorList>
            <person name="Goeker M."/>
        </authorList>
    </citation>
    <scope>NUCLEOTIDE SEQUENCE [LARGE SCALE GENOMIC DNA]</scope>
    <source>
        <strain evidence="8 9">DSM 45771</strain>
    </source>
</reference>
<gene>
    <name evidence="8" type="ORF">C8D89_104230</name>
</gene>
<evidence type="ECO:0000256" key="2">
    <source>
        <dbReference type="ARBA" id="ARBA00007812"/>
    </source>
</evidence>
<dbReference type="GO" id="GO:0003984">
    <property type="term" value="F:acetolactate synthase activity"/>
    <property type="evidence" value="ECO:0007669"/>
    <property type="project" value="TreeGrafter"/>
</dbReference>
<feature type="domain" description="Thiamine pyrophosphate enzyme central" evidence="5">
    <location>
        <begin position="189"/>
        <end position="318"/>
    </location>
</feature>
<protein>
    <submittedName>
        <fullName evidence="8">Thiamine pyrophosphate-dependent acetolactate synthase large subunit-like protein</fullName>
    </submittedName>
</protein>
<evidence type="ECO:0000313" key="8">
    <source>
        <dbReference type="EMBL" id="PVZ11016.1"/>
    </source>
</evidence>
<dbReference type="Gene3D" id="3.40.50.1220">
    <property type="entry name" value="TPP-binding domain"/>
    <property type="match status" value="1"/>
</dbReference>
<evidence type="ECO:0000256" key="4">
    <source>
        <dbReference type="RuleBase" id="RU362132"/>
    </source>
</evidence>
<sequence length="544" mass="55596">MNDQSVAEVVGRTLAELGLAHVYGLVGSGNFAVTNALRDAGVGFTAARHEGGAATMADAHARTADAVTALSLHQGCGLTNAMTGITEAAKSRTPLIVLAAEPAGAAVRSNFRVDQDGLARAVGAVPERVHSAATAVADTVRAFRTARQQRRTVVLNLPLDVQAQPCPDAPPAPAVPSLAPSRPDVASVASLAAVLAGAHRPVFVGGRGARHAGPEVAALAERCGALLATSAVAHGLFADSPWSLGICGGFATPLAAELVADADVVVAWGASLTMWTTRHGALIGPGTTVVQVDDDPAALGANHPVDLGVCADVAEAARDTAAAVTASPGYRSPKIAARIEAEGRWPQVPVDDTSTTARVDPRVLSARLDALLPAERTVTTDSGNFMGYPAAFLAVPDAAGFCFTQAFQSVGLGLSTAIGASLARPDRLTVAALGDGGFLMGVAELETAARLGPPLLVVVYDDAAYGAEVHHFAGADHATVTFPDRDLAAVGRGFGCDGLVVRSVDDLDGVRAWLDGPRERPLVVDAKVVADEPSWWLAEAFRGH</sequence>
<dbReference type="InterPro" id="IPR029035">
    <property type="entry name" value="DHS-like_NAD/FAD-binding_dom"/>
</dbReference>
<dbReference type="InterPro" id="IPR012001">
    <property type="entry name" value="Thiamin_PyroP_enz_TPP-bd_dom"/>
</dbReference>
<dbReference type="GO" id="GO:0030976">
    <property type="term" value="F:thiamine pyrophosphate binding"/>
    <property type="evidence" value="ECO:0007669"/>
    <property type="project" value="InterPro"/>
</dbReference>
<dbReference type="CDD" id="cd00568">
    <property type="entry name" value="TPP_enzymes"/>
    <property type="match status" value="1"/>
</dbReference>